<dbReference type="EMBL" id="CAKOFQ010006653">
    <property type="protein sequence ID" value="CAH1954281.1"/>
    <property type="molecule type" value="Genomic_DNA"/>
</dbReference>
<organism evidence="5 6">
    <name type="scientific">Acanthoscelides obtectus</name>
    <name type="common">Bean weevil</name>
    <name type="synonym">Bruchus obtectus</name>
    <dbReference type="NCBI Taxonomy" id="200917"/>
    <lineage>
        <taxon>Eukaryota</taxon>
        <taxon>Metazoa</taxon>
        <taxon>Ecdysozoa</taxon>
        <taxon>Arthropoda</taxon>
        <taxon>Hexapoda</taxon>
        <taxon>Insecta</taxon>
        <taxon>Pterygota</taxon>
        <taxon>Neoptera</taxon>
        <taxon>Endopterygota</taxon>
        <taxon>Coleoptera</taxon>
        <taxon>Polyphaga</taxon>
        <taxon>Cucujiformia</taxon>
        <taxon>Chrysomeloidea</taxon>
        <taxon>Chrysomelidae</taxon>
        <taxon>Bruchinae</taxon>
        <taxon>Bruchini</taxon>
        <taxon>Acanthoscelides</taxon>
    </lineage>
</organism>
<dbReference type="InterPro" id="IPR050327">
    <property type="entry name" value="Proton-linked_MCT"/>
</dbReference>
<dbReference type="Proteomes" id="UP001152888">
    <property type="component" value="Unassembled WGS sequence"/>
</dbReference>
<gene>
    <name evidence="5" type="ORF">ACAOBT_LOCUS464</name>
</gene>
<dbReference type="AlphaFoldDB" id="A0A9P0JHK0"/>
<feature type="region of interest" description="Disordered" evidence="2">
    <location>
        <begin position="1"/>
        <end position="62"/>
    </location>
</feature>
<dbReference type="FunFam" id="1.20.1250.20:FF:000505">
    <property type="entry name" value="Predicted protein"/>
    <property type="match status" value="1"/>
</dbReference>
<comment type="subcellular location">
    <subcellularLocation>
        <location evidence="1">Membrane</location>
        <topology evidence="1">Multi-pass membrane protein</topology>
    </subcellularLocation>
</comment>
<dbReference type="FunFam" id="1.20.1250.20:FF:000727">
    <property type="entry name" value="AGAP001782-PA"/>
    <property type="match status" value="1"/>
</dbReference>
<dbReference type="OrthoDB" id="410267at2759"/>
<feature type="transmembrane region" description="Helical" evidence="3">
    <location>
        <begin position="329"/>
        <end position="351"/>
    </location>
</feature>
<feature type="transmembrane region" description="Helical" evidence="3">
    <location>
        <begin position="805"/>
        <end position="828"/>
    </location>
</feature>
<protein>
    <recommendedName>
        <fullName evidence="4">Major facilitator superfamily (MFS) profile domain-containing protein</fullName>
    </recommendedName>
</protein>
<accession>A0A9P0JHK0</accession>
<dbReference type="GO" id="GO:0008028">
    <property type="term" value="F:monocarboxylic acid transmembrane transporter activity"/>
    <property type="evidence" value="ECO:0007669"/>
    <property type="project" value="TreeGrafter"/>
</dbReference>
<feature type="transmembrane region" description="Helical" evidence="3">
    <location>
        <begin position="418"/>
        <end position="440"/>
    </location>
</feature>
<dbReference type="InterPro" id="IPR011701">
    <property type="entry name" value="MFS"/>
</dbReference>
<dbReference type="CDD" id="cd17352">
    <property type="entry name" value="MFS_MCT_SLC16"/>
    <property type="match status" value="1"/>
</dbReference>
<feature type="transmembrane region" description="Helical" evidence="3">
    <location>
        <begin position="446"/>
        <end position="467"/>
    </location>
</feature>
<feature type="compositionally biased region" description="Polar residues" evidence="2">
    <location>
        <begin position="51"/>
        <end position="62"/>
    </location>
</feature>
<evidence type="ECO:0000259" key="4">
    <source>
        <dbReference type="PROSITE" id="PS50850"/>
    </source>
</evidence>
<proteinExistence type="predicted"/>
<feature type="compositionally biased region" description="Low complexity" evidence="2">
    <location>
        <begin position="249"/>
        <end position="280"/>
    </location>
</feature>
<feature type="region of interest" description="Disordered" evidence="2">
    <location>
        <begin position="244"/>
        <end position="282"/>
    </location>
</feature>
<evidence type="ECO:0000256" key="1">
    <source>
        <dbReference type="ARBA" id="ARBA00004141"/>
    </source>
</evidence>
<keyword evidence="3" id="KW-0472">Membrane</keyword>
<sequence>MKVSRGSGSQCLPATHGRSHVQPATAFDQNHHKESAHAQPHKVHTHETRSRSSTNKTPTTATGFIAQAVQERLARMADNNTSNDVDIARLPSSESESGEGDKIEGKGGILGAESPCDGEGVNGDVPCHRDEGDQEPLVDSKSPRKATPIRGGNTGKTLGVESGQSTTYHTFCLGPGTSPKKSPRKNNLELLLNEKNSKKKLRIGDLYSNPIDCTESEALLKKNLLIGNKQSDEEKPVLRVQFNNDNSNSSILKPSPSTPTSLSSSSSGSSSSSSSSSLEISEARPPDGGWGWVVVFASFIVNLIADGITFSFGVIFVEFLHYFGETRGTTAWIGGVFMAMPLLSGPVASFLTDRYGCRRVTIFGALLASIGFIISSMANSMIVLCITFGILAGFGLSLCYVASVVIVAYYFDKKRSFATGLAVCGSGIGTFIFAPLIQLLLDEYGWRGTTLILAGLFLNLVVCGALMRDLPWTSRKQKNLAEERKRIRHLKRKNKGGSSADSFSVSNSTNTASALQPIVEVPQEDYQEVLNGRHCSSLVNLPTYVRNGEKVPLEVLELLSTHKNVYNVLLANYPNLLTPSRSFSDSGRLHENMMSKHAATQSQLSPPPNGHGEDLAYLWWLKRNKINHPVASHQKKLPTAYLKDLRIHRLSVTYRGAMLNIHRYRLRASSCPDIYRNSMTTIAKEKVQWYAGLWDFWDLLVDMFDFSHFADPKFLVFAISNFLLYTWYDVPYVYLTDYAITNGVSEKDASILISIIGIVNMVGEVILGWLGDRQWANAGITYAICMGLCGGVIAFIPLVTDYWSLLFLSGAFGFFIAANYSLTCIILVELITLDRFTNAYGLLLLVQGVANLLGPPLAGWLCDITGTFDLSFYLAGLIIALSGLMLVILPITRRYKKFKRQGSLDTSIREEEHVRGRSKDDSCFDYGTRRDIDDKV</sequence>
<dbReference type="PANTHER" id="PTHR11360:SF260">
    <property type="entry name" value="MFS DOMAIN-CONTAINING PROTEIN"/>
    <property type="match status" value="1"/>
</dbReference>
<feature type="transmembrane region" description="Helical" evidence="3">
    <location>
        <begin position="782"/>
        <end position="799"/>
    </location>
</feature>
<evidence type="ECO:0000256" key="3">
    <source>
        <dbReference type="SAM" id="Phobius"/>
    </source>
</evidence>
<feature type="compositionally biased region" description="Polar residues" evidence="2">
    <location>
        <begin position="1"/>
        <end position="12"/>
    </location>
</feature>
<feature type="transmembrane region" description="Helical" evidence="3">
    <location>
        <begin position="840"/>
        <end position="858"/>
    </location>
</feature>
<keyword evidence="3" id="KW-1133">Transmembrane helix</keyword>
<evidence type="ECO:0000313" key="5">
    <source>
        <dbReference type="EMBL" id="CAH1954281.1"/>
    </source>
</evidence>
<dbReference type="PANTHER" id="PTHR11360">
    <property type="entry name" value="MONOCARBOXYLATE TRANSPORTER"/>
    <property type="match status" value="1"/>
</dbReference>
<evidence type="ECO:0000256" key="2">
    <source>
        <dbReference type="SAM" id="MobiDB-lite"/>
    </source>
</evidence>
<feature type="transmembrane region" description="Helical" evidence="3">
    <location>
        <begin position="363"/>
        <end position="384"/>
    </location>
</feature>
<feature type="transmembrane region" description="Helical" evidence="3">
    <location>
        <begin position="870"/>
        <end position="891"/>
    </location>
</feature>
<dbReference type="InterPro" id="IPR020846">
    <property type="entry name" value="MFS_dom"/>
</dbReference>
<feature type="region of interest" description="Disordered" evidence="2">
    <location>
        <begin position="78"/>
        <end position="107"/>
    </location>
</feature>
<evidence type="ECO:0000313" key="6">
    <source>
        <dbReference type="Proteomes" id="UP001152888"/>
    </source>
</evidence>
<name>A0A9P0JHK0_ACAOB</name>
<feature type="transmembrane region" description="Helical" evidence="3">
    <location>
        <begin position="714"/>
        <end position="734"/>
    </location>
</feature>
<dbReference type="InterPro" id="IPR036259">
    <property type="entry name" value="MFS_trans_sf"/>
</dbReference>
<feature type="transmembrane region" description="Helical" evidence="3">
    <location>
        <begin position="749"/>
        <end position="770"/>
    </location>
</feature>
<keyword evidence="6" id="KW-1185">Reference proteome</keyword>
<comment type="caution">
    <text evidence="5">The sequence shown here is derived from an EMBL/GenBank/DDBJ whole genome shotgun (WGS) entry which is preliminary data.</text>
</comment>
<feature type="domain" description="Major facilitator superfamily (MFS) profile" evidence="4">
    <location>
        <begin position="291"/>
        <end position="894"/>
    </location>
</feature>
<keyword evidence="3" id="KW-0812">Transmembrane</keyword>
<feature type="transmembrane region" description="Helical" evidence="3">
    <location>
        <begin position="290"/>
        <end position="317"/>
    </location>
</feature>
<dbReference type="PROSITE" id="PS50850">
    <property type="entry name" value="MFS"/>
    <property type="match status" value="1"/>
</dbReference>
<dbReference type="Gene3D" id="1.20.1250.20">
    <property type="entry name" value="MFS general substrate transporter like domains"/>
    <property type="match status" value="2"/>
</dbReference>
<dbReference type="GO" id="GO:0016020">
    <property type="term" value="C:membrane"/>
    <property type="evidence" value="ECO:0007669"/>
    <property type="project" value="UniProtKB-SubCell"/>
</dbReference>
<feature type="region of interest" description="Disordered" evidence="2">
    <location>
        <begin position="130"/>
        <end position="162"/>
    </location>
</feature>
<feature type="transmembrane region" description="Helical" evidence="3">
    <location>
        <begin position="390"/>
        <end position="411"/>
    </location>
</feature>
<dbReference type="Pfam" id="PF07690">
    <property type="entry name" value="MFS_1"/>
    <property type="match status" value="2"/>
</dbReference>
<reference evidence="5" key="1">
    <citation type="submission" date="2022-03" db="EMBL/GenBank/DDBJ databases">
        <authorList>
            <person name="Sayadi A."/>
        </authorList>
    </citation>
    <scope>NUCLEOTIDE SEQUENCE</scope>
</reference>
<dbReference type="SUPFAM" id="SSF103473">
    <property type="entry name" value="MFS general substrate transporter"/>
    <property type="match status" value="1"/>
</dbReference>